<accession>A0A5C4N978</accession>
<evidence type="ECO:0000256" key="4">
    <source>
        <dbReference type="ARBA" id="ARBA00022559"/>
    </source>
</evidence>
<evidence type="ECO:0000259" key="14">
    <source>
        <dbReference type="PROSITE" id="PS51352"/>
    </source>
</evidence>
<evidence type="ECO:0000256" key="1">
    <source>
        <dbReference type="ARBA" id="ARBA00003330"/>
    </source>
</evidence>
<evidence type="ECO:0000256" key="13">
    <source>
        <dbReference type="PIRSR" id="PIRSR000239-1"/>
    </source>
</evidence>
<proteinExistence type="inferred from homology"/>
<dbReference type="EMBL" id="VDFV01000014">
    <property type="protein sequence ID" value="TNC71381.1"/>
    <property type="molecule type" value="Genomic_DNA"/>
</dbReference>
<name>A0A5C4N978_9RHOB</name>
<keyword evidence="8" id="KW-0676">Redox-active center</keyword>
<evidence type="ECO:0000256" key="2">
    <source>
        <dbReference type="ARBA" id="ARBA00011245"/>
    </source>
</evidence>
<dbReference type="Pfam" id="PF00578">
    <property type="entry name" value="AhpC-TSA"/>
    <property type="match status" value="1"/>
</dbReference>
<dbReference type="EC" id="1.11.1.24" evidence="3"/>
<dbReference type="CDD" id="cd03017">
    <property type="entry name" value="PRX_BCP"/>
    <property type="match status" value="1"/>
</dbReference>
<reference evidence="15 16" key="1">
    <citation type="submission" date="2019-06" db="EMBL/GenBank/DDBJ databases">
        <authorList>
            <person name="Jiang L."/>
        </authorList>
    </citation>
    <scope>NUCLEOTIDE SEQUENCE [LARGE SCALE GENOMIC DNA]</scope>
    <source>
        <strain evidence="15 16">YIM 48858</strain>
    </source>
</reference>
<gene>
    <name evidence="15" type="ORF">FHG71_11540</name>
</gene>
<evidence type="ECO:0000256" key="7">
    <source>
        <dbReference type="ARBA" id="ARBA00023157"/>
    </source>
</evidence>
<dbReference type="AlphaFoldDB" id="A0A5C4N978"/>
<keyword evidence="6" id="KW-0560">Oxidoreductase</keyword>
<evidence type="ECO:0000256" key="9">
    <source>
        <dbReference type="ARBA" id="ARBA00032824"/>
    </source>
</evidence>
<comment type="caution">
    <text evidence="15">The sequence shown here is derived from an EMBL/GenBank/DDBJ whole genome shotgun (WGS) entry which is preliminary data.</text>
</comment>
<evidence type="ECO:0000256" key="3">
    <source>
        <dbReference type="ARBA" id="ARBA00013017"/>
    </source>
</evidence>
<sequence length="158" mass="16262">MTLQIGQDAPDFTLPRDGGGTVTLSALRGRAVVLFFYPADDTPGCTTEAQDFTALAPRLESAGAAVFGVSGGGVAAKDRFVAKAGLGIPLLADESGEVIRAYGAWGEKSMYGKTYTGLIRTTVLIDADGKVAQTWKVSRVKGHAEAVAKAVEGLAATA</sequence>
<keyword evidence="16" id="KW-1185">Reference proteome</keyword>
<evidence type="ECO:0000256" key="6">
    <source>
        <dbReference type="ARBA" id="ARBA00023002"/>
    </source>
</evidence>
<dbReference type="PANTHER" id="PTHR42801">
    <property type="entry name" value="THIOREDOXIN-DEPENDENT PEROXIDE REDUCTASE"/>
    <property type="match status" value="1"/>
</dbReference>
<comment type="subunit">
    <text evidence="2">Monomer.</text>
</comment>
<dbReference type="InterPro" id="IPR036249">
    <property type="entry name" value="Thioredoxin-like_sf"/>
</dbReference>
<dbReference type="GO" id="GO:0034599">
    <property type="term" value="P:cellular response to oxidative stress"/>
    <property type="evidence" value="ECO:0007669"/>
    <property type="project" value="TreeGrafter"/>
</dbReference>
<feature type="domain" description="Thioredoxin" evidence="14">
    <location>
        <begin position="3"/>
        <end position="156"/>
    </location>
</feature>
<dbReference type="FunFam" id="3.40.30.10:FF:000007">
    <property type="entry name" value="Thioredoxin-dependent thiol peroxidase"/>
    <property type="match status" value="1"/>
</dbReference>
<dbReference type="InterPro" id="IPR000866">
    <property type="entry name" value="AhpC/TSA"/>
</dbReference>
<protein>
    <recommendedName>
        <fullName evidence="3">thioredoxin-dependent peroxiredoxin</fullName>
        <ecNumber evidence="3">1.11.1.24</ecNumber>
    </recommendedName>
    <alternativeName>
        <fullName evidence="9">Thioredoxin peroxidase</fullName>
    </alternativeName>
    <alternativeName>
        <fullName evidence="11">Thioredoxin-dependent peroxiredoxin Bcp</fullName>
    </alternativeName>
</protein>
<evidence type="ECO:0000256" key="10">
    <source>
        <dbReference type="ARBA" id="ARBA00038489"/>
    </source>
</evidence>
<dbReference type="InterPro" id="IPR024706">
    <property type="entry name" value="Peroxiredoxin_AhpC-typ"/>
</dbReference>
<dbReference type="InterPro" id="IPR050924">
    <property type="entry name" value="Peroxiredoxin_BCP/PrxQ"/>
</dbReference>
<keyword evidence="4" id="KW-0575">Peroxidase</keyword>
<dbReference type="RefSeq" id="WP_139081834.1">
    <property type="nucleotide sequence ID" value="NZ_VDFV01000014.1"/>
</dbReference>
<dbReference type="GO" id="GO:0005737">
    <property type="term" value="C:cytoplasm"/>
    <property type="evidence" value="ECO:0007669"/>
    <property type="project" value="TreeGrafter"/>
</dbReference>
<evidence type="ECO:0000256" key="5">
    <source>
        <dbReference type="ARBA" id="ARBA00022862"/>
    </source>
</evidence>
<dbReference type="Proteomes" id="UP000305709">
    <property type="component" value="Unassembled WGS sequence"/>
</dbReference>
<dbReference type="GO" id="GO:0045454">
    <property type="term" value="P:cell redox homeostasis"/>
    <property type="evidence" value="ECO:0007669"/>
    <property type="project" value="TreeGrafter"/>
</dbReference>
<dbReference type="PANTHER" id="PTHR42801:SF4">
    <property type="entry name" value="AHPC_TSA FAMILY PROTEIN"/>
    <property type="match status" value="1"/>
</dbReference>
<comment type="catalytic activity">
    <reaction evidence="12">
        <text>a hydroperoxide + [thioredoxin]-dithiol = an alcohol + [thioredoxin]-disulfide + H2O</text>
        <dbReference type="Rhea" id="RHEA:62620"/>
        <dbReference type="Rhea" id="RHEA-COMP:10698"/>
        <dbReference type="Rhea" id="RHEA-COMP:10700"/>
        <dbReference type="ChEBI" id="CHEBI:15377"/>
        <dbReference type="ChEBI" id="CHEBI:29950"/>
        <dbReference type="ChEBI" id="CHEBI:30879"/>
        <dbReference type="ChEBI" id="CHEBI:35924"/>
        <dbReference type="ChEBI" id="CHEBI:50058"/>
        <dbReference type="EC" id="1.11.1.24"/>
    </reaction>
</comment>
<dbReference type="OrthoDB" id="9812811at2"/>
<feature type="active site" description="Cysteine sulfenic acid (-SOH) intermediate; for peroxidase activity" evidence="13">
    <location>
        <position position="45"/>
    </location>
</feature>
<dbReference type="InterPro" id="IPR013766">
    <property type="entry name" value="Thioredoxin_domain"/>
</dbReference>
<dbReference type="GO" id="GO:0008379">
    <property type="term" value="F:thioredoxin peroxidase activity"/>
    <property type="evidence" value="ECO:0007669"/>
    <property type="project" value="TreeGrafter"/>
</dbReference>
<dbReference type="SUPFAM" id="SSF52833">
    <property type="entry name" value="Thioredoxin-like"/>
    <property type="match status" value="1"/>
</dbReference>
<keyword evidence="7" id="KW-1015">Disulfide bond</keyword>
<comment type="similarity">
    <text evidence="10">Belongs to the peroxiredoxin family. BCP/PrxQ subfamily.</text>
</comment>
<evidence type="ECO:0000313" key="15">
    <source>
        <dbReference type="EMBL" id="TNC71381.1"/>
    </source>
</evidence>
<evidence type="ECO:0000256" key="12">
    <source>
        <dbReference type="ARBA" id="ARBA00049091"/>
    </source>
</evidence>
<comment type="function">
    <text evidence="1">Thiol-specific peroxidase that catalyzes the reduction of hydrogen peroxide and organic hydroperoxides to water and alcohols, respectively. Plays a role in cell protection against oxidative stress by detoxifying peroxides and as sensor of hydrogen peroxide-mediated signaling events.</text>
</comment>
<keyword evidence="5" id="KW-0049">Antioxidant</keyword>
<evidence type="ECO:0000313" key="16">
    <source>
        <dbReference type="Proteomes" id="UP000305709"/>
    </source>
</evidence>
<organism evidence="15 16">
    <name type="scientific">Rubellimicrobium roseum</name>
    <dbReference type="NCBI Taxonomy" id="687525"/>
    <lineage>
        <taxon>Bacteria</taxon>
        <taxon>Pseudomonadati</taxon>
        <taxon>Pseudomonadota</taxon>
        <taxon>Alphaproteobacteria</taxon>
        <taxon>Rhodobacterales</taxon>
        <taxon>Roseobacteraceae</taxon>
        <taxon>Rubellimicrobium</taxon>
    </lineage>
</organism>
<evidence type="ECO:0000256" key="11">
    <source>
        <dbReference type="ARBA" id="ARBA00042639"/>
    </source>
</evidence>
<dbReference type="PROSITE" id="PS51352">
    <property type="entry name" value="THIOREDOXIN_2"/>
    <property type="match status" value="1"/>
</dbReference>
<dbReference type="PIRSF" id="PIRSF000239">
    <property type="entry name" value="AHPC"/>
    <property type="match status" value="1"/>
</dbReference>
<evidence type="ECO:0000256" key="8">
    <source>
        <dbReference type="ARBA" id="ARBA00023284"/>
    </source>
</evidence>
<dbReference type="Gene3D" id="3.40.30.10">
    <property type="entry name" value="Glutaredoxin"/>
    <property type="match status" value="1"/>
</dbReference>